<dbReference type="InterPro" id="IPR025667">
    <property type="entry name" value="SprB_repeat"/>
</dbReference>
<dbReference type="Pfam" id="PF13573">
    <property type="entry name" value="SprB"/>
    <property type="match status" value="8"/>
</dbReference>
<evidence type="ECO:0000313" key="4">
    <source>
        <dbReference type="Proteomes" id="UP001174839"/>
    </source>
</evidence>
<evidence type="ECO:0000256" key="1">
    <source>
        <dbReference type="SAM" id="SignalP"/>
    </source>
</evidence>
<dbReference type="NCBIfam" id="TIGR04131">
    <property type="entry name" value="Bac_Flav_CTERM"/>
    <property type="match status" value="1"/>
</dbReference>
<reference evidence="3" key="1">
    <citation type="submission" date="2023-06" db="EMBL/GenBank/DDBJ databases">
        <title>Robiginitalea aurantiacus sp. nov. and Algoriphagus sediminis sp. nov., isolated from coastal sediment.</title>
        <authorList>
            <person name="Zhou Z.Y."/>
            <person name="An J."/>
            <person name="Jia Y.W."/>
            <person name="Du Z.J."/>
        </authorList>
    </citation>
    <scope>NUCLEOTIDE SEQUENCE</scope>
    <source>
        <strain evidence="3">M39</strain>
    </source>
</reference>
<keyword evidence="4" id="KW-1185">Reference proteome</keyword>
<dbReference type="PROSITE" id="PS50835">
    <property type="entry name" value="IG_LIKE"/>
    <property type="match status" value="1"/>
</dbReference>
<dbReference type="Proteomes" id="UP001174839">
    <property type="component" value="Unassembled WGS sequence"/>
</dbReference>
<dbReference type="InterPro" id="IPR013783">
    <property type="entry name" value="Ig-like_fold"/>
</dbReference>
<dbReference type="NCBIfam" id="TIGR01451">
    <property type="entry name" value="B_ant_repeat"/>
    <property type="match status" value="1"/>
</dbReference>
<feature type="chain" id="PRO_5045841449" evidence="1">
    <location>
        <begin position="26"/>
        <end position="4555"/>
    </location>
</feature>
<accession>A0ABT7WAC8</accession>
<dbReference type="Gene3D" id="2.60.40.740">
    <property type="match status" value="1"/>
</dbReference>
<dbReference type="InterPro" id="IPR007110">
    <property type="entry name" value="Ig-like_dom"/>
</dbReference>
<evidence type="ECO:0000313" key="3">
    <source>
        <dbReference type="EMBL" id="MDM9629866.1"/>
    </source>
</evidence>
<comment type="caution">
    <text evidence="3">The sequence shown here is derived from an EMBL/GenBank/DDBJ whole genome shotgun (WGS) entry which is preliminary data.</text>
</comment>
<gene>
    <name evidence="3" type="ORF">QU605_00175</name>
</gene>
<feature type="domain" description="Ig-like" evidence="2">
    <location>
        <begin position="2096"/>
        <end position="2187"/>
    </location>
</feature>
<proteinExistence type="predicted"/>
<keyword evidence="1" id="KW-0732">Signal</keyword>
<feature type="signal peptide" evidence="1">
    <location>
        <begin position="1"/>
        <end position="25"/>
    </location>
</feature>
<dbReference type="Gene3D" id="2.60.40.10">
    <property type="entry name" value="Immunoglobulins"/>
    <property type="match status" value="1"/>
</dbReference>
<sequence length="4555" mass="478695">MRHTYTSNRVLFAFLCLFGFFSLSAQEAVPFTPRLNGGNVEIRGDILFVGNNILNRASESNPTQANTPYNGTENNNSLWMEYIDIDGDPSTFSSSSAELSVPDANCSLVRYAGLYWASTYPNERSTNGSAAFDGTPRFEDWNEIKFRVPGGSYVDLVADNNPDPAGEEDDIIFDGYDPVNINNSFKDSPIICYKNVTTLVQGLADPNGEYTVANIRATKGRRRGSSSAGWVLVIIYENPNETGKFISTFDGYAGVQGSVPAVDVNINGFRTLPPGFPVRARIGVAALEGDRRITNDRFRIRANSVAGFTDLTTGLNPANNFFNSTITTNGAEVPARTPFGTNTLGLDLDVFNLDNPFNSILPNDETGATLQFTSSGDGYGSFLATFMVEIIEPDIALEKRVEDIAGNDITGLGVNLGQTIEYVLSFQNIGNDDATGYSIRDVLPLNVTLDESSMNLPAGVTYTYDPVLREVTFSIPDNLVEENDPAYDIRMRVRVAENCFDFVNACSDEIQNQAYSTYRGFLNSAEITDDPSVSDFDNCGFATPGATNFLLDDLAACDFNRTVELCGNDVLLIAGTGFDDYIWYADNNGDGLIDGGDTLLNDGDPDGDPGTLRVTDVGIYIVDKIVADPCKGFQEIITVVLPGVTQTNPIADLINDPTNTVEGEIVICPNDGEPLPKVFLCGVNDSELIEINIPDATSIVWERLDETSCMDAGDDCANKNSACTWNTVDSGFDFLASSAGKYRVVINYQNGCFTRFYFDVFQNLLDPQHTVTDIVCNTPGNITVTNIPANYEFQLLDATNGSVLVPYSAGNGPSFDIASNGAYTVEFRQSGVVDGCVFRIEDIGVRQRNFQVDLAASDASCNTLGEISVSVLDVNPQYYYEVSQGGSPIDTFGPSTDNNYTFENLGAGVYDINVRTDDGCLFNDQIEILDSSDLEVTARVSQNITCKEGNILMDYSGGKPPVSYAIYEFVDESGVTQISYPSPTDIPASEFQTSVIFDVWDPGTYTFVVVDRNNCFDLSNPVVIYFEPPVEFAPTTVIDEQCFGDSSGTIQFNVIDRNGYQLTYFLIDESGVEIDTNTSGVFTGLPQGDYTVRLNFRKGSASCEYFEYYSISGPANALTFDANILQDYSCIQDGIIEAQNVTGGTAPYEFSIDGVNFVSGAGAETFSGLAPGTYTITVRDASGCATVAPPLTIDPVVPPSDLAFTATNPTCPALVSDITTTVTGGEAPFSFEIIAPGGQVASSTSGNSATFDNLAPDTYTFQVTDANGCVYQENYTIAPVVPIQVSGTLVSNVSCIAGADGEARFNVGGFSNSYDYSIAGPTTFSGTGETNTSIDLTSLTAGTYDITVTDTDTNCSDTASIIIEAPVAALTLTLSATQPSCTAGGSITLTANDGWGGYTYTLTLPDASTQTNSSGVFTGLSLDGTYNAEVTDANGCVAPATIDLLPAIPPVLDLSANDICYDDATGLTLTANVTSGGDGNYLYRLNGGAYGTANVFSGLGPGTYAVDVSDGNNCVDSAVITIDPELSLTATADPITACATDTNVVISAGGGDGNFVFAVVADGTSPVAGDFGASNIIAVNGAGDYDVYVRDNNGGADFCEASVDLLITQDPPLVITPTATDILCFGDTTGALSIVASGGNAPYLFSIDDGATYQTGSDFVNLPAGTYNIRVQDAEGCEATDLIALTEPAALAAEAAVTQQYTCLQLGEITVGSITPTSGGSGSYQYRLSGSSWSAATPGGFVFTGLAEGAYIVEVRDANAIGCVLSLPAMIIDPLPTEPALSTNISYNCSGTGDITVSPSDPSYTYSLDGGAFQASNSFTGVTPGNHTISVNYGSDCTVDTTVIVEAGLAFEAAVLSQTNLLCNGDASGEIIFEVENFDLVNGFEYQVNGGGFSAPQTSSPITLSGLPANAYTLEVRDVLDPSCTVTLNVTLTEPTPVDASAVVTQEATCTNTGATITASATGGTPAYQYQLEDSLGGIIAPYQNAPVFSAVTAGDYNIRVRDANGCEDAANNTITIIPPEVIAFTVAPTVCYSGNNDASILVTATSGNGSYQFNINGGPWISPTPSADAFYTFENLSAGTYDINVRDGYGCVGVPQTITINPELRASALLTADLTCIAPATIDISATGGSGTYSYQWSDNGGATFASTGFTGSTFTTNSAGTYVFLITDTSAPTACTALTNPVVVTPADTPVITSVTPADILCFGDLTGSLDIVIDTSVGLPPYTINVFETNTSTDYGTQTSGLPAGDYEVTITDSKGCVSLPFPVSIIQPNAISYNINLQPITCSSLTGTNPGSITVENLSGGTPEYTYSLTGNNGYSAQYNTTSGGEDHTFAILEFGIYEVDVVDASGCSVLTTNIIASPPDDLDIDVSSLTADCSVGGTAIVTVSSVVGSGNYEFAILETYSSPYSSAYQLADTAGGDTATFTGLIPGITYTFVVHDLTTDCYYFETADTPINSPSNMTVSSMLPRNITCTGAADGSITFDIANFDAGATQVQYEVYNFQSNDPLTPAISGSVSVNPPAGPVTIPSLGPLDQGIYYVLLTEVGGAFNGCSIATPEFTISQSTNLLAVTADSPQNDNCAPNAGVITAIAQFGTPPYEFQYLPDTDPAPTASSAGWTSATIANVEAGDYIVYVKDANGCIQNDPVTVILDPSPVVSLAIVDECVSEGNFEVLISLTNPGVGPYQLSVNGSAYQNITFDVSGQYTASGLSSGPGQAFSVRDVNGCIDTQSIDIQPPLQFNAFLSALLDCEPAPANNAEITIEVTSGSGNYEYEISGPVSQVRTNLPSLSFVWDLASAAGTYTITVYDAGTSVPNCLGSFDVEVPPAVLPEFTETHQDVSCFGASDGSITLYPVDNGVTPITFSISPSVGTFNAATNTFENLPAGTYDITGTGTNNCPFILPGIVIGEPLAIAVPAPTVIPFGCVTGNNPENASISVDMASVTGGSGIYPIIEFVNDQGTPSTADDVVVQSGNTWVYTESNPAGGSYLVYVYDTNGCVGTSAAVIPPYDELQDLSAAITNLLTCVPGSDGEITLTITSTLGDLTRFQYSIDNGATYQVSNVFSGLDAGTYTFLARHIDTGCSLSVIETLLDPNTFDVVADVVQNAVCLGTQSGQVTLELVDATYSGPFDWVIYDVNGTPLNTADDILVDSGLSPSNGPTPPIALFAGEYRAEVSQTNAPECVNSTRFNIAGPDAAITANVLVTDITCLGNDGIIEIYNVQGGWGGYSYYIGTSAPSSPGDYNPTSARFENLSAGTYQAWVVDQEGCEQLIQDNIILTDPDPITATMQVNQENCTSFEGEIEVVGTAGGQGGNYTYQLILNGSDFGPPQASPIFSGLGTGTYEIRISDQWSCTTVVGPETLYEPITLTGTVVKPLDCTASPEGEITVNVAGGSSNLEFTVVYPDGITTDTNNDGIFTGLDQAGTYNFTVTDLDTNPVCLSTLEIALDNPTPVTLDPATIVNVSCNGGSDGSVRVNLTPTAPGVNDNPPYTYILYQGGVPISGPQADPLFDGLSAGTYVVEAISGLNCSLTQNIDITEPAPLSITATATAFACAPDNTVNTATITAIVPGGAGTAPYLYSIDGVNYQSGNTFDVVDNGFAQSIDVFVRDANNCLASTTLTIDPLNTFDAGVSQNIAISCLNPEEVLISVVDNGNPANTYTFELLPLGNPNGILTATPTNTSAVFELSAPGNYVFRVTDTSTGCYFDTAPYNIAPFDLISVTATPASPVICFGDSNGAVSLDISGYSGAYSFEVYTDAGVATGITGNNSTSTNPFTVTGLSGGNYFVRILQTDAPFCQEDSNVFTIVSPDMALAAAVTEVANVTCTNDQGEILVSADGGYAPYDIVLVNTTTGDTYSANDVISNVFTGLSAGSFTVQVTDSEGCVVNDAIVLSEPLPITADITATPTTLACYGDENAIVSAINVSGGEGSYSYQLNVYDASGSTIVFTSGTQPSQDFMNLGAGIYSITVTDGWACAVETAQVVISEPTDVMSTLIQTVQMTCTGNAELLLTASGGNGPYQYSTDGITYFAMSGGNSHTFSVSDGIYQYYVSDSNGCEASISNQVSVEPIPPMVLDIDQSAATINCAGESTAMMVAVATGGLGNYQYELYGDSALTALLAGPQNTGDFSGLPQGSYWIRATSLDCEVVSDEIIITEPAPLQIDREEFTNVTCSGEDNGTITVEVSGGTGEILYAISPNLNQFDTTNQFFDLEAGVYDVIAQDENGCFITFEFTIAAPEPVVVSATTLPELCSGSEDGSVELTISGGTAPYSTAFNSNNPADYVLGQTSFSGLASGTYVIFVLDAQGCETNTIVEIGEGVNLNAVVTPIYECTEALPENRLEVLLEDPSVSDEVMYALDSTDPADMQLDPDFVNIAPGPHYLAISHTNGCVLTIDFEIEAYEPLELILEQRNLNEITAIATGGVPEYTFYFNGADNGSDNTYYINETGTYTVMVIDQSGCMVEAQIFMEFIDIEIPNFFTPDGDGMNDFWIPENIEGFPQILIKIYDRYGRVVDEISYNYQGWDGNYNGKELPTGDYWYTMQLNGENDPREFVGHFTLYR</sequence>
<name>A0ABT7WAC8_9FLAO</name>
<dbReference type="InterPro" id="IPR026341">
    <property type="entry name" value="T9SS_type_B"/>
</dbReference>
<dbReference type="EMBL" id="JAUDUY010000001">
    <property type="protein sequence ID" value="MDM9629866.1"/>
    <property type="molecule type" value="Genomic_DNA"/>
</dbReference>
<dbReference type="Pfam" id="PF13585">
    <property type="entry name" value="CHU_C"/>
    <property type="match status" value="1"/>
</dbReference>
<protein>
    <submittedName>
        <fullName evidence="3">T9SS type B sorting domain-containing protein</fullName>
    </submittedName>
</protein>
<evidence type="ECO:0000259" key="2">
    <source>
        <dbReference type="PROSITE" id="PS50835"/>
    </source>
</evidence>
<organism evidence="3 4">
    <name type="scientific">Robiginitalea aurantiaca</name>
    <dbReference type="NCBI Taxonomy" id="3056915"/>
    <lineage>
        <taxon>Bacteria</taxon>
        <taxon>Pseudomonadati</taxon>
        <taxon>Bacteroidota</taxon>
        <taxon>Flavobacteriia</taxon>
        <taxon>Flavobacteriales</taxon>
        <taxon>Flavobacteriaceae</taxon>
        <taxon>Robiginitalea</taxon>
    </lineage>
</organism>
<dbReference type="InterPro" id="IPR047589">
    <property type="entry name" value="DUF11_rpt"/>
</dbReference>
<dbReference type="RefSeq" id="WP_289723236.1">
    <property type="nucleotide sequence ID" value="NZ_JAUDUY010000001.1"/>
</dbReference>